<dbReference type="Pfam" id="PF02368">
    <property type="entry name" value="Big_2"/>
    <property type="match status" value="1"/>
</dbReference>
<dbReference type="PROSITE" id="PS51257">
    <property type="entry name" value="PROKAR_LIPOPROTEIN"/>
    <property type="match status" value="1"/>
</dbReference>
<dbReference type="SMART" id="SM00635">
    <property type="entry name" value="BID_2"/>
    <property type="match status" value="1"/>
</dbReference>
<feature type="domain" description="BIG2" evidence="3">
    <location>
        <begin position="51"/>
        <end position="125"/>
    </location>
</feature>
<evidence type="ECO:0000259" key="3">
    <source>
        <dbReference type="SMART" id="SM00635"/>
    </source>
</evidence>
<evidence type="ECO:0000313" key="4">
    <source>
        <dbReference type="EMBL" id="MBO8472687.1"/>
    </source>
</evidence>
<dbReference type="InterPro" id="IPR003343">
    <property type="entry name" value="Big_2"/>
</dbReference>
<dbReference type="EMBL" id="JADIMA010000035">
    <property type="protein sequence ID" value="MBO8472687.1"/>
    <property type="molecule type" value="Genomic_DNA"/>
</dbReference>
<sequence>MKSIDRFFVFLMLFAGCLMAVCCEKPVQAEPDDPDNPPVDTTGTTPVPEPDSSYVDIVQDVLYLLREESMALEIDTCGASAAPVWASSDESVATVSSEGLVRAVAPGKAAISVACGDLYDECPVTVFYGDKKPENAYVGDYYLSDGSILGQNAAPSEIRAADVIGVVFCTDVSRMGKAEKDFLMEKGITPNGLVMAARHAPEPLRWYYVEREFDFTLDEREIGMQDILVLGDPVATYRLAQNDLNGFQYYKSIRELRTEGYEAGYYQAFSFIEEFESQVPSPEITTGWYLPSTGQWFDILRNLAGATLNTTSSFNDGDYGNFFWVGKGDVPELMNANLEKISDDCKTLFDATTNQLWTSSQASSNQARVIIFDNASFIYSYWYYKFYYFGARCVLGF</sequence>
<comment type="caution">
    <text evidence="4">The sequence shown here is derived from an EMBL/GenBank/DDBJ whole genome shotgun (WGS) entry which is preliminary data.</text>
</comment>
<dbReference type="Proteomes" id="UP000823604">
    <property type="component" value="Unassembled WGS sequence"/>
</dbReference>
<gene>
    <name evidence="4" type="ORF">IAB81_03555</name>
</gene>
<evidence type="ECO:0000256" key="2">
    <source>
        <dbReference type="SAM" id="SignalP"/>
    </source>
</evidence>
<dbReference type="Gene3D" id="2.60.40.1080">
    <property type="match status" value="1"/>
</dbReference>
<keyword evidence="2" id="KW-0732">Signal</keyword>
<dbReference type="AlphaFoldDB" id="A0A9D9IH33"/>
<feature type="chain" id="PRO_5038826448" evidence="2">
    <location>
        <begin position="21"/>
        <end position="397"/>
    </location>
</feature>
<evidence type="ECO:0000256" key="1">
    <source>
        <dbReference type="SAM" id="MobiDB-lite"/>
    </source>
</evidence>
<reference evidence="4" key="1">
    <citation type="submission" date="2020-10" db="EMBL/GenBank/DDBJ databases">
        <authorList>
            <person name="Gilroy R."/>
        </authorList>
    </citation>
    <scope>NUCLEOTIDE SEQUENCE</scope>
    <source>
        <strain evidence="4">B1-8020</strain>
    </source>
</reference>
<feature type="region of interest" description="Disordered" evidence="1">
    <location>
        <begin position="29"/>
        <end position="51"/>
    </location>
</feature>
<protein>
    <submittedName>
        <fullName evidence="4">Ig-like domain-containing protein</fullName>
    </submittedName>
</protein>
<name>A0A9D9IH33_9BACT</name>
<dbReference type="SUPFAM" id="SSF49373">
    <property type="entry name" value="Invasin/intimin cell-adhesion fragments"/>
    <property type="match status" value="1"/>
</dbReference>
<reference evidence="4" key="2">
    <citation type="journal article" date="2021" name="PeerJ">
        <title>Extensive microbial diversity within the chicken gut microbiome revealed by metagenomics and culture.</title>
        <authorList>
            <person name="Gilroy R."/>
            <person name="Ravi A."/>
            <person name="Getino M."/>
            <person name="Pursley I."/>
            <person name="Horton D.L."/>
            <person name="Alikhan N.F."/>
            <person name="Baker D."/>
            <person name="Gharbi K."/>
            <person name="Hall N."/>
            <person name="Watson M."/>
            <person name="Adriaenssens E.M."/>
            <person name="Foster-Nyarko E."/>
            <person name="Jarju S."/>
            <person name="Secka A."/>
            <person name="Antonio M."/>
            <person name="Oren A."/>
            <person name="Chaudhuri R.R."/>
            <person name="La Ragione R."/>
            <person name="Hildebrand F."/>
            <person name="Pallen M.J."/>
        </authorList>
    </citation>
    <scope>NUCLEOTIDE SEQUENCE</scope>
    <source>
        <strain evidence="4">B1-8020</strain>
    </source>
</reference>
<evidence type="ECO:0000313" key="5">
    <source>
        <dbReference type="Proteomes" id="UP000823604"/>
    </source>
</evidence>
<proteinExistence type="predicted"/>
<accession>A0A9D9IH33</accession>
<organism evidence="4 5">
    <name type="scientific">Candidatus Merdivivens pullicola</name>
    <dbReference type="NCBI Taxonomy" id="2840872"/>
    <lineage>
        <taxon>Bacteria</taxon>
        <taxon>Pseudomonadati</taxon>
        <taxon>Bacteroidota</taxon>
        <taxon>Bacteroidia</taxon>
        <taxon>Bacteroidales</taxon>
        <taxon>Muribaculaceae</taxon>
        <taxon>Muribaculaceae incertae sedis</taxon>
        <taxon>Candidatus Merdivivens</taxon>
    </lineage>
</organism>
<dbReference type="InterPro" id="IPR008964">
    <property type="entry name" value="Invasin/intimin_cell_adhesion"/>
</dbReference>
<feature type="signal peptide" evidence="2">
    <location>
        <begin position="1"/>
        <end position="20"/>
    </location>
</feature>